<accession>A0A3B0VSQ0</accession>
<keyword evidence="3" id="KW-0677">Repeat</keyword>
<protein>
    <submittedName>
        <fullName evidence="4">Diguanylate cyclase/phosphodiesterase (GGDEF &amp; EAL domains) with PAS/PAC sensor(S)</fullName>
    </submittedName>
</protein>
<dbReference type="PANTHER" id="PTHR45954">
    <property type="entry name" value="LD33695P"/>
    <property type="match status" value="1"/>
</dbReference>
<dbReference type="AlphaFoldDB" id="A0A3B0VSQ0"/>
<dbReference type="EMBL" id="UOEU01001080">
    <property type="protein sequence ID" value="VAW43430.1"/>
    <property type="molecule type" value="Genomic_DNA"/>
</dbReference>
<dbReference type="InterPro" id="IPR052386">
    <property type="entry name" value="GPSM"/>
</dbReference>
<dbReference type="PROSITE" id="PS50005">
    <property type="entry name" value="TPR"/>
    <property type="match status" value="1"/>
</dbReference>
<name>A0A3B0VSQ0_9ZZZZ</name>
<comment type="subcellular location">
    <subcellularLocation>
        <location evidence="1">Cytoplasm</location>
    </subcellularLocation>
</comment>
<evidence type="ECO:0000256" key="2">
    <source>
        <dbReference type="ARBA" id="ARBA00022490"/>
    </source>
</evidence>
<dbReference type="SMART" id="SM00028">
    <property type="entry name" value="TPR"/>
    <property type="match status" value="5"/>
</dbReference>
<evidence type="ECO:0000256" key="3">
    <source>
        <dbReference type="ARBA" id="ARBA00022737"/>
    </source>
</evidence>
<dbReference type="InterPro" id="IPR011990">
    <property type="entry name" value="TPR-like_helical_dom_sf"/>
</dbReference>
<reference evidence="4" key="1">
    <citation type="submission" date="2018-06" db="EMBL/GenBank/DDBJ databases">
        <authorList>
            <person name="Zhirakovskaya E."/>
        </authorList>
    </citation>
    <scope>NUCLEOTIDE SEQUENCE</scope>
</reference>
<dbReference type="GO" id="GO:0001965">
    <property type="term" value="F:G-protein alpha-subunit binding"/>
    <property type="evidence" value="ECO:0007669"/>
    <property type="project" value="TreeGrafter"/>
</dbReference>
<gene>
    <name evidence="4" type="ORF">MNBD_CHLOROFLEXI01-1790</name>
</gene>
<evidence type="ECO:0000313" key="4">
    <source>
        <dbReference type="EMBL" id="VAW43430.1"/>
    </source>
</evidence>
<dbReference type="Gene3D" id="1.25.40.10">
    <property type="entry name" value="Tetratricopeptide repeat domain"/>
    <property type="match status" value="2"/>
</dbReference>
<sequence>MINSTHDQQIEQAKLATEDGRFWDAVAQYTDILATTDPQTNDSTVKNIRLASLKERGNLLSELGEQIAALAAYEQYYLEAGTSQHAVEALVLIGNRSRGLGQYGRSLTAYQEALDLSQALNFTIGRAKALAGLGGAYLLQGDVTQAASYLSKANALFEQLDDNLGQAVSNNQIGIAYATTGHLHKAIAAFEKSLALARKLNRSSSLISALNNLGECYQLLYATDLALTFHQEGLALAEAGNFRLLEADLCRNLGLDLAQQQHWAVSAPLLQRAHDLAQEIQAPDIYLHTLYALARVALARGEAGGQQYADALLAATEQGQSNWHRANGLYILGRFEQMAGNLSTAEEQWHQALFLAHETENRMILWQLHAALAQIAEMPNLATVHIRIAAEVIHQIAEPFTDEALKTGFLTAVPVTAV</sequence>
<dbReference type="GO" id="GO:0005092">
    <property type="term" value="F:GDP-dissociation inhibitor activity"/>
    <property type="evidence" value="ECO:0007669"/>
    <property type="project" value="TreeGrafter"/>
</dbReference>
<evidence type="ECO:0000256" key="1">
    <source>
        <dbReference type="ARBA" id="ARBA00004496"/>
    </source>
</evidence>
<dbReference type="SUPFAM" id="SSF48452">
    <property type="entry name" value="TPR-like"/>
    <property type="match status" value="2"/>
</dbReference>
<dbReference type="PANTHER" id="PTHR45954:SF1">
    <property type="entry name" value="LD33695P"/>
    <property type="match status" value="1"/>
</dbReference>
<dbReference type="Pfam" id="PF13424">
    <property type="entry name" value="TPR_12"/>
    <property type="match status" value="1"/>
</dbReference>
<dbReference type="GO" id="GO:0000132">
    <property type="term" value="P:establishment of mitotic spindle orientation"/>
    <property type="evidence" value="ECO:0007669"/>
    <property type="project" value="TreeGrafter"/>
</dbReference>
<organism evidence="4">
    <name type="scientific">hydrothermal vent metagenome</name>
    <dbReference type="NCBI Taxonomy" id="652676"/>
    <lineage>
        <taxon>unclassified sequences</taxon>
        <taxon>metagenomes</taxon>
        <taxon>ecological metagenomes</taxon>
    </lineage>
</organism>
<feature type="non-terminal residue" evidence="4">
    <location>
        <position position="418"/>
    </location>
</feature>
<dbReference type="GO" id="GO:0005938">
    <property type="term" value="C:cell cortex"/>
    <property type="evidence" value="ECO:0007669"/>
    <property type="project" value="TreeGrafter"/>
</dbReference>
<proteinExistence type="predicted"/>
<dbReference type="InterPro" id="IPR019734">
    <property type="entry name" value="TPR_rpt"/>
</dbReference>
<keyword evidence="2" id="KW-0963">Cytoplasm</keyword>